<proteinExistence type="predicted"/>
<reference evidence="2" key="1">
    <citation type="submission" date="2021-03" db="EMBL/GenBank/DDBJ databases">
        <authorList>
            <person name="Li Z."/>
            <person name="Yang C."/>
        </authorList>
    </citation>
    <scope>NUCLEOTIDE SEQUENCE</scope>
    <source>
        <strain evidence="2">Dzin_1.0</strain>
        <tissue evidence="2">Leaf</tissue>
    </source>
</reference>
<feature type="transmembrane region" description="Helical" evidence="1">
    <location>
        <begin position="39"/>
        <end position="60"/>
    </location>
</feature>
<dbReference type="OrthoDB" id="529457at2759"/>
<dbReference type="PANTHER" id="PTHR47597">
    <property type="entry name" value="IS A MEMBER OF THE PF|00364 BIOTIN-REQUIRING ENZYMES FAMILY-RELATED"/>
    <property type="match status" value="1"/>
</dbReference>
<keyword evidence="3" id="KW-1185">Reference proteome</keyword>
<sequence length="142" mass="15339">MASCSLGASTNSILPNLLSSFKKIKCSGSDAPFKFMQVFLNRVLCIFIPTLGLMVAFGLAENDIEVGALEEKQSNGNELIPSSPEVESLLNVICDTTSIAECELNMFQERSSRYLGKDGEPVGYGDDLIAILPSFPGIKKLQ</sequence>
<keyword evidence="1" id="KW-0472">Membrane</keyword>
<dbReference type="AlphaFoldDB" id="A0A9D5D5X1"/>
<evidence type="ECO:0000313" key="3">
    <source>
        <dbReference type="Proteomes" id="UP001085076"/>
    </source>
</evidence>
<keyword evidence="1" id="KW-0812">Transmembrane</keyword>
<dbReference type="Proteomes" id="UP001085076">
    <property type="component" value="Miscellaneous, Linkage group lg01"/>
</dbReference>
<evidence type="ECO:0000256" key="1">
    <source>
        <dbReference type="SAM" id="Phobius"/>
    </source>
</evidence>
<dbReference type="PANTHER" id="PTHR47597:SF1">
    <property type="entry name" value="IS A MEMBER OF THE PF|00364 BIOTIN-REQUIRING ENZYMES FAMILY-RELATED"/>
    <property type="match status" value="1"/>
</dbReference>
<organism evidence="2 3">
    <name type="scientific">Dioscorea zingiberensis</name>
    <dbReference type="NCBI Taxonomy" id="325984"/>
    <lineage>
        <taxon>Eukaryota</taxon>
        <taxon>Viridiplantae</taxon>
        <taxon>Streptophyta</taxon>
        <taxon>Embryophyta</taxon>
        <taxon>Tracheophyta</taxon>
        <taxon>Spermatophyta</taxon>
        <taxon>Magnoliopsida</taxon>
        <taxon>Liliopsida</taxon>
        <taxon>Dioscoreales</taxon>
        <taxon>Dioscoreaceae</taxon>
        <taxon>Dioscorea</taxon>
    </lineage>
</organism>
<protein>
    <submittedName>
        <fullName evidence="2">Uncharacterized protein</fullName>
    </submittedName>
</protein>
<dbReference type="EMBL" id="JAGGNH010000001">
    <property type="protein sequence ID" value="KAJ0985693.1"/>
    <property type="molecule type" value="Genomic_DNA"/>
</dbReference>
<keyword evidence="1" id="KW-1133">Transmembrane helix</keyword>
<name>A0A9D5D5X1_9LILI</name>
<comment type="caution">
    <text evidence="2">The sequence shown here is derived from an EMBL/GenBank/DDBJ whole genome shotgun (WGS) entry which is preliminary data.</text>
</comment>
<reference evidence="2" key="2">
    <citation type="journal article" date="2022" name="Hortic Res">
        <title>The genome of Dioscorea zingiberensis sheds light on the biosynthesis, origin and evolution of the medicinally important diosgenin saponins.</title>
        <authorList>
            <person name="Li Y."/>
            <person name="Tan C."/>
            <person name="Li Z."/>
            <person name="Guo J."/>
            <person name="Li S."/>
            <person name="Chen X."/>
            <person name="Wang C."/>
            <person name="Dai X."/>
            <person name="Yang H."/>
            <person name="Song W."/>
            <person name="Hou L."/>
            <person name="Xu J."/>
            <person name="Tong Z."/>
            <person name="Xu A."/>
            <person name="Yuan X."/>
            <person name="Wang W."/>
            <person name="Yang Q."/>
            <person name="Chen L."/>
            <person name="Sun Z."/>
            <person name="Wang K."/>
            <person name="Pan B."/>
            <person name="Chen J."/>
            <person name="Bao Y."/>
            <person name="Liu F."/>
            <person name="Qi X."/>
            <person name="Gang D.R."/>
            <person name="Wen J."/>
            <person name="Li J."/>
        </authorList>
    </citation>
    <scope>NUCLEOTIDE SEQUENCE</scope>
    <source>
        <strain evidence="2">Dzin_1.0</strain>
    </source>
</reference>
<accession>A0A9D5D5X1</accession>
<evidence type="ECO:0000313" key="2">
    <source>
        <dbReference type="EMBL" id="KAJ0985693.1"/>
    </source>
</evidence>
<dbReference type="InterPro" id="IPR053217">
    <property type="entry name" value="ACC_Biotin_Carrier"/>
</dbReference>
<gene>
    <name evidence="2" type="ORF">J5N97_004049</name>
</gene>